<dbReference type="EMBL" id="BPMT01000038">
    <property type="protein sequence ID" value="GIZ95264.1"/>
    <property type="molecule type" value="Genomic_DNA"/>
</dbReference>
<name>A0AA37CJM6_AQUAC</name>
<reference evidence="1 4" key="1">
    <citation type="submission" date="2021-07" db="EMBL/GenBank/DDBJ databases">
        <title>Whole genome sequencing of carbapenem-resistant Pseudomonas spp. isolated in Japan.</title>
        <authorList>
            <person name="Suzuki M."/>
            <person name="Maehana S."/>
            <person name="Kitasato H."/>
        </authorList>
    </citation>
    <scope>NUCLEOTIDE SEQUENCE</scope>
    <source>
        <strain evidence="1">KAM435</strain>
        <strain evidence="2 4">KAM436</strain>
    </source>
</reference>
<evidence type="ECO:0000313" key="3">
    <source>
        <dbReference type="Proteomes" id="UP000887212"/>
    </source>
</evidence>
<gene>
    <name evidence="1" type="ORF">KAM435_42170</name>
    <name evidence="2" type="ORF">KAM436_42320</name>
</gene>
<evidence type="ECO:0000313" key="2">
    <source>
        <dbReference type="EMBL" id="GIZ95264.1"/>
    </source>
</evidence>
<accession>A0AA37CJM6</accession>
<evidence type="ECO:0000313" key="4">
    <source>
        <dbReference type="Proteomes" id="UP000887228"/>
    </source>
</evidence>
<protein>
    <submittedName>
        <fullName evidence="1">Uncharacterized protein</fullName>
    </submittedName>
</protein>
<dbReference type="AlphaFoldDB" id="A0AA37CJM6"/>
<sequence length="64" mass="6773">MLTVALSVESTLMVAVFIGGSARGLNQAQAVPGGYQSVILSRLEQACEPKPCKEILRPEISASR</sequence>
<dbReference type="EMBL" id="BPMS01000039">
    <property type="protein sequence ID" value="GIZ90890.1"/>
    <property type="molecule type" value="Genomic_DNA"/>
</dbReference>
<organism evidence="1 3">
    <name type="scientific">Aquipseudomonas alcaligenes</name>
    <name type="common">Pseudomonas alcaligenes</name>
    <dbReference type="NCBI Taxonomy" id="43263"/>
    <lineage>
        <taxon>Bacteria</taxon>
        <taxon>Pseudomonadati</taxon>
        <taxon>Pseudomonadota</taxon>
        <taxon>Gammaproteobacteria</taxon>
        <taxon>Pseudomonadales</taxon>
        <taxon>Pseudomonadaceae</taxon>
        <taxon>Aquipseudomonas</taxon>
    </lineage>
</organism>
<dbReference type="Proteomes" id="UP000887212">
    <property type="component" value="Unassembled WGS sequence"/>
</dbReference>
<evidence type="ECO:0000313" key="1">
    <source>
        <dbReference type="EMBL" id="GIZ90890.1"/>
    </source>
</evidence>
<dbReference type="Proteomes" id="UP000887228">
    <property type="component" value="Unassembled WGS sequence"/>
</dbReference>
<comment type="caution">
    <text evidence="1">The sequence shown here is derived from an EMBL/GenBank/DDBJ whole genome shotgun (WGS) entry which is preliminary data.</text>
</comment>
<proteinExistence type="predicted"/>